<dbReference type="EMBL" id="AP022588">
    <property type="protein sequence ID" value="BBY28774.1"/>
    <property type="molecule type" value="Genomic_DNA"/>
</dbReference>
<dbReference type="PANTHER" id="PTHR43244">
    <property type="match status" value="1"/>
</dbReference>
<dbReference type="SUPFAM" id="SSF51679">
    <property type="entry name" value="Bacterial luciferase-like"/>
    <property type="match status" value="1"/>
</dbReference>
<evidence type="ECO:0000313" key="3">
    <source>
        <dbReference type="EMBL" id="BBY28774.1"/>
    </source>
</evidence>
<dbReference type="Gene3D" id="3.20.20.30">
    <property type="entry name" value="Luciferase-like domain"/>
    <property type="match status" value="2"/>
</dbReference>
<dbReference type="InterPro" id="IPR050564">
    <property type="entry name" value="F420-G6PD/mer"/>
</dbReference>
<evidence type="ECO:0000256" key="1">
    <source>
        <dbReference type="ARBA" id="ARBA00023002"/>
    </source>
</evidence>
<dbReference type="RefSeq" id="WP_163797634.1">
    <property type="nucleotide sequence ID" value="NZ_AP022588.1"/>
</dbReference>
<dbReference type="GO" id="GO:0016705">
    <property type="term" value="F:oxidoreductase activity, acting on paired donors, with incorporation or reduction of molecular oxygen"/>
    <property type="evidence" value="ECO:0007669"/>
    <property type="project" value="InterPro"/>
</dbReference>
<dbReference type="InterPro" id="IPR036661">
    <property type="entry name" value="Luciferase-like_sf"/>
</dbReference>
<reference evidence="3 4" key="1">
    <citation type="journal article" date="2019" name="Emerg. Microbes Infect.">
        <title>Comprehensive subspecies identification of 175 nontuberculous mycobacteria species based on 7547 genomic profiles.</title>
        <authorList>
            <person name="Matsumoto Y."/>
            <person name="Kinjo T."/>
            <person name="Motooka D."/>
            <person name="Nabeya D."/>
            <person name="Jung N."/>
            <person name="Uechi K."/>
            <person name="Horii T."/>
            <person name="Iida T."/>
            <person name="Fujita J."/>
            <person name="Nakamura S."/>
        </authorList>
    </citation>
    <scope>NUCLEOTIDE SEQUENCE [LARGE SCALE GENOMIC DNA]</scope>
    <source>
        <strain evidence="3 4">JCM 17899</strain>
    </source>
</reference>
<dbReference type="InterPro" id="IPR011251">
    <property type="entry name" value="Luciferase-like_dom"/>
</dbReference>
<accession>A0A7I7QR29</accession>
<organism evidence="3 4">
    <name type="scientific">Mycolicibacterium sediminis</name>
    <dbReference type="NCBI Taxonomy" id="1286180"/>
    <lineage>
        <taxon>Bacteria</taxon>
        <taxon>Bacillati</taxon>
        <taxon>Actinomycetota</taxon>
        <taxon>Actinomycetes</taxon>
        <taxon>Mycobacteriales</taxon>
        <taxon>Mycobacteriaceae</taxon>
        <taxon>Mycolicibacterium</taxon>
    </lineage>
</organism>
<feature type="domain" description="Luciferase-like" evidence="2">
    <location>
        <begin position="33"/>
        <end position="122"/>
    </location>
</feature>
<evidence type="ECO:0000313" key="4">
    <source>
        <dbReference type="Proteomes" id="UP000467193"/>
    </source>
</evidence>
<evidence type="ECO:0000259" key="2">
    <source>
        <dbReference type="Pfam" id="PF00296"/>
    </source>
</evidence>
<keyword evidence="1" id="KW-0560">Oxidoreductase</keyword>
<name>A0A7I7QR29_9MYCO</name>
<dbReference type="PANTHER" id="PTHR43244:SF1">
    <property type="entry name" value="5,10-METHYLENETETRAHYDROMETHANOPTERIN REDUCTASE"/>
    <property type="match status" value="1"/>
</dbReference>
<dbReference type="InterPro" id="IPR019922">
    <property type="entry name" value="Lucif-like_OxRdatse_MSMEG_4141"/>
</dbReference>
<dbReference type="Pfam" id="PF00296">
    <property type="entry name" value="Bac_luciferase"/>
    <property type="match status" value="1"/>
</dbReference>
<proteinExistence type="predicted"/>
<protein>
    <submittedName>
        <fullName evidence="3">LLM class F420-dependent oxidoreductase</fullName>
    </submittedName>
</protein>
<gene>
    <name evidence="3" type="ORF">MSEDJ_28700</name>
</gene>
<dbReference type="AlphaFoldDB" id="A0A7I7QR29"/>
<dbReference type="KEGG" id="msei:MSEDJ_28700"/>
<dbReference type="NCBIfam" id="TIGR03620">
    <property type="entry name" value="F420_MSMEG_4141"/>
    <property type="match status" value="1"/>
</dbReference>
<dbReference type="Proteomes" id="UP000467193">
    <property type="component" value="Chromosome"/>
</dbReference>
<sequence length="293" mass="31566">MQSHVSSQAVPPDEPAVPDLGTFGVWTTAPVTPEVAAEVERLGYGAVWVSSVAPDDLSWVDLIFDRTTTLKAATGIINIWNTPAERAAEAYHRLDRDYPGRFVLGIGAGHREAITQWEKPFDALNAYLDDLDRHGVPAERRILAALGDGVLKLSARRGAGAHPYLTTPEHTARARELMGVNAFLAPEQKIVLSDDAAESRAAGRAALDLYLGLANYRNSWKRIGFEDDDIVKPGSDALVDAVIAYGTVDEIANRLRRHREAGADHVAIQVIGTADPLPALTTLAPALGLSPRS</sequence>
<keyword evidence="4" id="KW-1185">Reference proteome</keyword>